<keyword evidence="1" id="KW-0812">Transmembrane</keyword>
<keyword evidence="3" id="KW-1185">Reference proteome</keyword>
<keyword evidence="1" id="KW-1133">Transmembrane helix</keyword>
<evidence type="ECO:0000256" key="1">
    <source>
        <dbReference type="SAM" id="Phobius"/>
    </source>
</evidence>
<dbReference type="OrthoDB" id="6929034at2"/>
<feature type="transmembrane region" description="Helical" evidence="1">
    <location>
        <begin position="9"/>
        <end position="29"/>
    </location>
</feature>
<evidence type="ECO:0000313" key="3">
    <source>
        <dbReference type="Proteomes" id="UP000198407"/>
    </source>
</evidence>
<evidence type="ECO:0000313" key="2">
    <source>
        <dbReference type="EMBL" id="SNS09406.1"/>
    </source>
</evidence>
<name>A0A239BNE9_9PSED</name>
<accession>A0A239BNE9</accession>
<organism evidence="2 3">
    <name type="scientific">Pseudomonas japonica</name>
    <dbReference type="NCBI Taxonomy" id="256466"/>
    <lineage>
        <taxon>Bacteria</taxon>
        <taxon>Pseudomonadati</taxon>
        <taxon>Pseudomonadota</taxon>
        <taxon>Gammaproteobacteria</taxon>
        <taxon>Pseudomonadales</taxon>
        <taxon>Pseudomonadaceae</taxon>
        <taxon>Pseudomonas</taxon>
    </lineage>
</organism>
<feature type="transmembrane region" description="Helical" evidence="1">
    <location>
        <begin position="35"/>
        <end position="56"/>
    </location>
</feature>
<gene>
    <name evidence="2" type="ORF">SAMN05444352_10393</name>
</gene>
<dbReference type="AlphaFoldDB" id="A0A239BNE9"/>
<dbReference type="RefSeq" id="WP_042124954.1">
    <property type="nucleotide sequence ID" value="NZ_FZOL01000003.1"/>
</dbReference>
<protein>
    <submittedName>
        <fullName evidence="2">Uncharacterized protein</fullName>
    </submittedName>
</protein>
<keyword evidence="1" id="KW-0472">Membrane</keyword>
<dbReference type="EMBL" id="FZOL01000003">
    <property type="protein sequence ID" value="SNS09406.1"/>
    <property type="molecule type" value="Genomic_DNA"/>
</dbReference>
<proteinExistence type="predicted"/>
<sequence>MAKETRKPWGYAAVTLMPTGIGFAFSGLMTDQPAFIYNGLGMAIPGVLLAATHFWAGRRRA</sequence>
<reference evidence="3" key="1">
    <citation type="submission" date="2017-06" db="EMBL/GenBank/DDBJ databases">
        <authorList>
            <person name="Varghese N."/>
            <person name="Submissions S."/>
        </authorList>
    </citation>
    <scope>NUCLEOTIDE SEQUENCE [LARGE SCALE GENOMIC DNA]</scope>
    <source>
        <strain evidence="3">DSM 22348</strain>
    </source>
</reference>
<dbReference type="Proteomes" id="UP000198407">
    <property type="component" value="Unassembled WGS sequence"/>
</dbReference>